<evidence type="ECO:0000313" key="15">
    <source>
        <dbReference type="EMBL" id="KAG0500545.1"/>
    </source>
</evidence>
<evidence type="ECO:0000256" key="11">
    <source>
        <dbReference type="ARBA" id="ARBA00023170"/>
    </source>
</evidence>
<evidence type="ECO:0000256" key="12">
    <source>
        <dbReference type="SAM" id="Phobius"/>
    </source>
</evidence>
<dbReference type="InterPro" id="IPR032675">
    <property type="entry name" value="LRR_dom_sf"/>
</dbReference>
<dbReference type="Gene3D" id="1.10.510.10">
    <property type="entry name" value="Transferase(Phosphotransferase) domain 1"/>
    <property type="match status" value="1"/>
</dbReference>
<dbReference type="EMBL" id="JADCNM010000001">
    <property type="protein sequence ID" value="KAG0500545.1"/>
    <property type="molecule type" value="Genomic_DNA"/>
</dbReference>
<organism evidence="15 16">
    <name type="scientific">Vanilla planifolia</name>
    <name type="common">Vanilla</name>
    <dbReference type="NCBI Taxonomy" id="51239"/>
    <lineage>
        <taxon>Eukaryota</taxon>
        <taxon>Viridiplantae</taxon>
        <taxon>Streptophyta</taxon>
        <taxon>Embryophyta</taxon>
        <taxon>Tracheophyta</taxon>
        <taxon>Spermatophyta</taxon>
        <taxon>Magnoliopsida</taxon>
        <taxon>Liliopsida</taxon>
        <taxon>Asparagales</taxon>
        <taxon>Orchidaceae</taxon>
        <taxon>Vanilloideae</taxon>
        <taxon>Vanilleae</taxon>
        <taxon>Vanilla</taxon>
    </lineage>
</organism>
<dbReference type="OrthoDB" id="4062651at2759"/>
<protein>
    <recommendedName>
        <fullName evidence="14">Protein kinase domain-containing protein</fullName>
    </recommendedName>
</protein>
<feature type="chain" id="PRO_5033041000" description="Protein kinase domain-containing protein" evidence="13">
    <location>
        <begin position="18"/>
        <end position="1041"/>
    </location>
</feature>
<dbReference type="FunFam" id="3.80.10.10:FF:000383">
    <property type="entry name" value="Leucine-rich repeat receptor protein kinase EMS1"/>
    <property type="match status" value="1"/>
</dbReference>
<accession>A0A835VKM3</accession>
<dbReference type="Pfam" id="PF07714">
    <property type="entry name" value="PK_Tyr_Ser-Thr"/>
    <property type="match status" value="1"/>
</dbReference>
<dbReference type="Proteomes" id="UP000639772">
    <property type="component" value="Chromosome 1"/>
</dbReference>
<keyword evidence="4 12" id="KW-0812">Transmembrane</keyword>
<gene>
    <name evidence="15" type="ORF">HPP92_000617</name>
</gene>
<keyword evidence="10 12" id="KW-0472">Membrane</keyword>
<dbReference type="InterPro" id="IPR000719">
    <property type="entry name" value="Prot_kinase_dom"/>
</dbReference>
<reference evidence="15 16" key="1">
    <citation type="journal article" date="2020" name="Nat. Food">
        <title>A phased Vanilla planifolia genome enables genetic improvement of flavour and production.</title>
        <authorList>
            <person name="Hasing T."/>
            <person name="Tang H."/>
            <person name="Brym M."/>
            <person name="Khazi F."/>
            <person name="Huang T."/>
            <person name="Chambers A.H."/>
        </authorList>
    </citation>
    <scope>NUCLEOTIDE SEQUENCE [LARGE SCALE GENOMIC DNA]</scope>
    <source>
        <tissue evidence="15">Leaf</tissue>
    </source>
</reference>
<dbReference type="PANTHER" id="PTHR48003:SF3">
    <property type="entry name" value="LEUCINE-RICH REPEAT PROTEIN KINASE FAMILY PROTEIN"/>
    <property type="match status" value="1"/>
</dbReference>
<dbReference type="PANTHER" id="PTHR48003">
    <property type="entry name" value="OS07G0626500 PROTEIN"/>
    <property type="match status" value="1"/>
</dbReference>
<dbReference type="Gene3D" id="3.80.10.10">
    <property type="entry name" value="Ribonuclease Inhibitor"/>
    <property type="match status" value="3"/>
</dbReference>
<feature type="signal peptide" evidence="13">
    <location>
        <begin position="1"/>
        <end position="17"/>
    </location>
</feature>
<evidence type="ECO:0000256" key="4">
    <source>
        <dbReference type="ARBA" id="ARBA00022692"/>
    </source>
</evidence>
<evidence type="ECO:0000256" key="13">
    <source>
        <dbReference type="SAM" id="SignalP"/>
    </source>
</evidence>
<sequence length="1041" mass="114131">MHLPILFLLLWICVSRGNSINLDMAALLEFKKGISGGPMSRVLDSWDQFASPASEVCPFNWYGVQCNGNRVISITLNDLGLVGNISLSSLAQMHMLRNLSLANNQLSGILAPELRSLTFLEHLDLSRNSFFGRIPEELMDIGNLVHLNLSWNMYGAMLPSGFNKLRQLKFLDLRANSFVGDVGLILGQLKTAVYVDLSQNSFTGSLSSISDDSSITGSLQYLNISHNGLSGQIFGENLVPLFDSLEVFDTCFNRLSGQVPSFNFIVSLKVLCLGNNQFSGSFPEALFKDFSMVLAELDLSNNNLSGPLQSITSTSLRKLNLSKNNLSGSLPAKIGSCTIVDLSENLFSGNISAIGSWGNYVESIDLSSNKLKGTMLNETSQFLRLKSLKISNNLLEGELPEVIGTYPGISVIDLSQNHLNGSIPQSLLKSVSIVDLNLSGNSFTGPIFLKSVSEKSGSPAIPLLPSPNSSLVSMDLSNNFLNGSLPQELSTMRQLRLLNISRNNICGQIPKDIAMLDGLLYMDLSGNHFEGPIPDNLPNGLLQFNVSYNNLSGEVPNNLLRFPDSSFHPGNILLVFPPSFSNATRAGQHGKRHHHLKKVVVYGLVAGAFVCSIVGILIMLTYHGLYLGNSRRGVVHWIPTLPRFSKTTRHAELHPGSSSFLQDHSIQTRTSSAQTEQGVASLASIDPVEAKSQDPFHVHESLRMSDEKISVLSSPPFNQQTSTHYPSILNVHSPDRLAGDLHLFENSVVFTVEELSRAPAEIIGRSCHGTSYKATLDRGHVLTIKRLNEGIVKSKKEFSRELKKLGTIRHANLVSLKGYYWGPNEHERLLISDCVDACSLTVRLCEFEHQQLSPLTLKQRLSIATDVAGCLNYLHNERAIPHGNIKSTNILIQPNMNTLVTDYSLHRIMTPSGMAEQVLNAGALGYRPPEFASTSKPCPSLKGDVYAFGVILLELLTGKKNAGEIVSGNPGVVDLTDWVRLLASENRSYECFDRNAVHETDGEGFPRALEELLRVALRCIKSADERPEMRTVLDDLSSILL</sequence>
<dbReference type="Pfam" id="PF00560">
    <property type="entry name" value="LRR_1"/>
    <property type="match status" value="8"/>
</dbReference>
<dbReference type="AlphaFoldDB" id="A0A835VKM3"/>
<evidence type="ECO:0000256" key="7">
    <source>
        <dbReference type="ARBA" id="ARBA00022741"/>
    </source>
</evidence>
<evidence type="ECO:0000256" key="8">
    <source>
        <dbReference type="ARBA" id="ARBA00022840"/>
    </source>
</evidence>
<evidence type="ECO:0000256" key="9">
    <source>
        <dbReference type="ARBA" id="ARBA00022989"/>
    </source>
</evidence>
<keyword evidence="6" id="KW-0677">Repeat</keyword>
<evidence type="ECO:0000256" key="10">
    <source>
        <dbReference type="ARBA" id="ARBA00023136"/>
    </source>
</evidence>
<dbReference type="FunFam" id="3.30.200.20:FF:000486">
    <property type="entry name" value="Leucine-rich repeat receptor-like protein kinase"/>
    <property type="match status" value="1"/>
</dbReference>
<feature type="transmembrane region" description="Helical" evidence="12">
    <location>
        <begin position="599"/>
        <end position="622"/>
    </location>
</feature>
<dbReference type="InterPro" id="IPR011009">
    <property type="entry name" value="Kinase-like_dom_sf"/>
</dbReference>
<dbReference type="InterPro" id="IPR001245">
    <property type="entry name" value="Ser-Thr/Tyr_kinase_cat_dom"/>
</dbReference>
<dbReference type="GO" id="GO:0004672">
    <property type="term" value="F:protein kinase activity"/>
    <property type="evidence" value="ECO:0007669"/>
    <property type="project" value="InterPro"/>
</dbReference>
<feature type="domain" description="Protein kinase" evidence="14">
    <location>
        <begin position="757"/>
        <end position="1040"/>
    </location>
</feature>
<dbReference type="InterPro" id="IPR001611">
    <property type="entry name" value="Leu-rich_rpt"/>
</dbReference>
<dbReference type="GO" id="GO:0005524">
    <property type="term" value="F:ATP binding"/>
    <property type="evidence" value="ECO:0007669"/>
    <property type="project" value="UniProtKB-KW"/>
</dbReference>
<dbReference type="SUPFAM" id="SSF52058">
    <property type="entry name" value="L domain-like"/>
    <property type="match status" value="2"/>
</dbReference>
<comment type="subcellular location">
    <subcellularLocation>
        <location evidence="1">Membrane</location>
        <topology evidence="1">Single-pass membrane protein</topology>
    </subcellularLocation>
</comment>
<dbReference type="SUPFAM" id="SSF56112">
    <property type="entry name" value="Protein kinase-like (PK-like)"/>
    <property type="match status" value="1"/>
</dbReference>
<keyword evidence="5 13" id="KW-0732">Signal</keyword>
<keyword evidence="3" id="KW-0433">Leucine-rich repeat</keyword>
<evidence type="ECO:0000259" key="14">
    <source>
        <dbReference type="PROSITE" id="PS50011"/>
    </source>
</evidence>
<evidence type="ECO:0000313" key="16">
    <source>
        <dbReference type="Proteomes" id="UP000639772"/>
    </source>
</evidence>
<evidence type="ECO:0000256" key="6">
    <source>
        <dbReference type="ARBA" id="ARBA00022737"/>
    </source>
</evidence>
<keyword evidence="9 12" id="KW-1133">Transmembrane helix</keyword>
<keyword evidence="7" id="KW-0547">Nucleotide-binding</keyword>
<name>A0A835VKM3_VANPL</name>
<dbReference type="InterPro" id="IPR053059">
    <property type="entry name" value="Inactive_SerThr-Kinase_ABA"/>
</dbReference>
<comment type="caution">
    <text evidence="15">The sequence shown here is derived from an EMBL/GenBank/DDBJ whole genome shotgun (WGS) entry which is preliminary data.</text>
</comment>
<keyword evidence="2" id="KW-0597">Phosphoprotein</keyword>
<dbReference type="GO" id="GO:0016020">
    <property type="term" value="C:membrane"/>
    <property type="evidence" value="ECO:0007669"/>
    <property type="project" value="UniProtKB-SubCell"/>
</dbReference>
<proteinExistence type="predicted"/>
<evidence type="ECO:0000256" key="5">
    <source>
        <dbReference type="ARBA" id="ARBA00022729"/>
    </source>
</evidence>
<evidence type="ECO:0000256" key="1">
    <source>
        <dbReference type="ARBA" id="ARBA00004167"/>
    </source>
</evidence>
<dbReference type="Gene3D" id="3.30.200.20">
    <property type="entry name" value="Phosphorylase Kinase, domain 1"/>
    <property type="match status" value="1"/>
</dbReference>
<evidence type="ECO:0000256" key="3">
    <source>
        <dbReference type="ARBA" id="ARBA00022614"/>
    </source>
</evidence>
<keyword evidence="11" id="KW-0675">Receptor</keyword>
<dbReference type="InterPro" id="IPR013210">
    <property type="entry name" value="LRR_N_plant-typ"/>
</dbReference>
<keyword evidence="8" id="KW-0067">ATP-binding</keyword>
<evidence type="ECO:0000256" key="2">
    <source>
        <dbReference type="ARBA" id="ARBA00022553"/>
    </source>
</evidence>
<dbReference type="PROSITE" id="PS50011">
    <property type="entry name" value="PROTEIN_KINASE_DOM"/>
    <property type="match status" value="1"/>
</dbReference>
<dbReference type="Pfam" id="PF08263">
    <property type="entry name" value="LRRNT_2"/>
    <property type="match status" value="1"/>
</dbReference>